<sequence length="320" mass="36572">MTAQQTNPRSNPKLVRTCSIWRALEVLGDVPTLLILEAIWLGENRFDRIHSRTRLSKPLVTERLKKLNADGILERRLYCAKPPRYEQKLTPKGRALFPVTMMLLRWEKTWSSSGDTLGMRLIHNDCGAPIEPEPLCSHCQGIVRPQDIEWREGPGLSMMEPEYTRRRQHRNRQAIAENISLFTDSAELLGDRWAGLVMRAAYTGLHKFDAILEDSGMASNILADRLAWLVEHGFLKATLYQNSPDRFEYHTTPKSLDYLPILLILQHWGDQYYGSEKGPPVILHHTRCNSQLNIYAGCGNCKEELRLSNIGVERNQSGGQ</sequence>
<dbReference type="Proteomes" id="UP000561181">
    <property type="component" value="Unassembled WGS sequence"/>
</dbReference>
<evidence type="ECO:0000256" key="3">
    <source>
        <dbReference type="ARBA" id="ARBA00023163"/>
    </source>
</evidence>
<dbReference type="PANTHER" id="PTHR33204:SF18">
    <property type="entry name" value="TRANSCRIPTIONAL REGULATORY PROTEIN"/>
    <property type="match status" value="1"/>
</dbReference>
<dbReference type="PROSITE" id="PS51118">
    <property type="entry name" value="HTH_HXLR"/>
    <property type="match status" value="2"/>
</dbReference>
<evidence type="ECO:0000259" key="4">
    <source>
        <dbReference type="PROSITE" id="PS51118"/>
    </source>
</evidence>
<dbReference type="GO" id="GO:0003677">
    <property type="term" value="F:DNA binding"/>
    <property type="evidence" value="ECO:0007669"/>
    <property type="project" value="UniProtKB-KW"/>
</dbReference>
<dbReference type="InterPro" id="IPR036388">
    <property type="entry name" value="WH-like_DNA-bd_sf"/>
</dbReference>
<evidence type="ECO:0000313" key="5">
    <source>
        <dbReference type="EMBL" id="NMW32978.1"/>
    </source>
</evidence>
<organism evidence="5 6">
    <name type="scientific">Pontixanthobacter rizhaonensis</name>
    <dbReference type="NCBI Taxonomy" id="2730337"/>
    <lineage>
        <taxon>Bacteria</taxon>
        <taxon>Pseudomonadati</taxon>
        <taxon>Pseudomonadota</taxon>
        <taxon>Alphaproteobacteria</taxon>
        <taxon>Sphingomonadales</taxon>
        <taxon>Erythrobacteraceae</taxon>
        <taxon>Pontixanthobacter</taxon>
    </lineage>
</organism>
<dbReference type="InterPro" id="IPR036390">
    <property type="entry name" value="WH_DNA-bd_sf"/>
</dbReference>
<keyword evidence="1" id="KW-0805">Transcription regulation</keyword>
<feature type="domain" description="HTH hxlR-type" evidence="4">
    <location>
        <begin position="18"/>
        <end position="115"/>
    </location>
</feature>
<feature type="domain" description="HTH hxlR-type" evidence="4">
    <location>
        <begin position="179"/>
        <end position="277"/>
    </location>
</feature>
<gene>
    <name evidence="5" type="ORF">HKD42_12985</name>
</gene>
<accession>A0A848QV48</accession>
<protein>
    <submittedName>
        <fullName evidence="5">Helix-turn-helix transcriptional regulator</fullName>
    </submittedName>
</protein>
<keyword evidence="6" id="KW-1185">Reference proteome</keyword>
<dbReference type="PANTHER" id="PTHR33204">
    <property type="entry name" value="TRANSCRIPTIONAL REGULATOR, MARR FAMILY"/>
    <property type="match status" value="1"/>
</dbReference>
<keyword evidence="2" id="KW-0238">DNA-binding</keyword>
<keyword evidence="3" id="KW-0804">Transcription</keyword>
<dbReference type="AlphaFoldDB" id="A0A848QV48"/>
<proteinExistence type="predicted"/>
<comment type="caution">
    <text evidence="5">The sequence shown here is derived from an EMBL/GenBank/DDBJ whole genome shotgun (WGS) entry which is preliminary data.</text>
</comment>
<name>A0A848QV48_9SPHN</name>
<dbReference type="RefSeq" id="WP_170014194.1">
    <property type="nucleotide sequence ID" value="NZ_JABCRE010000004.1"/>
</dbReference>
<dbReference type="Gene3D" id="1.10.10.10">
    <property type="entry name" value="Winged helix-like DNA-binding domain superfamily/Winged helix DNA-binding domain"/>
    <property type="match status" value="2"/>
</dbReference>
<reference evidence="5 6" key="1">
    <citation type="submission" date="2020-04" db="EMBL/GenBank/DDBJ databases">
        <authorList>
            <person name="Liu A."/>
        </authorList>
    </citation>
    <scope>NUCLEOTIDE SEQUENCE [LARGE SCALE GENOMIC DNA]</scope>
    <source>
        <strain evidence="5 6">RZ02</strain>
    </source>
</reference>
<evidence type="ECO:0000313" key="6">
    <source>
        <dbReference type="Proteomes" id="UP000561181"/>
    </source>
</evidence>
<dbReference type="SUPFAM" id="SSF46785">
    <property type="entry name" value="Winged helix' DNA-binding domain"/>
    <property type="match status" value="2"/>
</dbReference>
<evidence type="ECO:0000256" key="1">
    <source>
        <dbReference type="ARBA" id="ARBA00023015"/>
    </source>
</evidence>
<dbReference type="InterPro" id="IPR002577">
    <property type="entry name" value="HTH_HxlR"/>
</dbReference>
<dbReference type="Pfam" id="PF01638">
    <property type="entry name" value="HxlR"/>
    <property type="match status" value="2"/>
</dbReference>
<dbReference type="EMBL" id="JABCRE010000004">
    <property type="protein sequence ID" value="NMW32978.1"/>
    <property type="molecule type" value="Genomic_DNA"/>
</dbReference>
<evidence type="ECO:0000256" key="2">
    <source>
        <dbReference type="ARBA" id="ARBA00023125"/>
    </source>
</evidence>